<accession>A0ACC3SPD0</accession>
<evidence type="ECO:0000313" key="1">
    <source>
        <dbReference type="EMBL" id="KAK8217216.1"/>
    </source>
</evidence>
<proteinExistence type="predicted"/>
<protein>
    <submittedName>
        <fullName evidence="1">Rho-type gtpase-activating protein</fullName>
    </submittedName>
</protein>
<evidence type="ECO:0000313" key="2">
    <source>
        <dbReference type="Proteomes" id="UP001320706"/>
    </source>
</evidence>
<comment type="caution">
    <text evidence="1">The sequence shown here is derived from an EMBL/GenBank/DDBJ whole genome shotgun (WGS) entry which is preliminary data.</text>
</comment>
<keyword evidence="2" id="KW-1185">Reference proteome</keyword>
<sequence length="1270" mass="138245">MSVVESPGAFPESPLDDNDVVYPCKGCGEILEEGKAFELDCFRCNTCGTLLDSDANLLLLGDGSLICNNCTYSCNACGNKIEDLAILTGDQAFCAACFRCRNCKRKIENLRYARTSQGIFCMSCHESLMARRRKKAKATRQASAAANGTAPIVLDKSLPALPPNAVSQSALSDITTPTSDYTETPTERSPRPVQRVTRKEVPSAEPKRDVSPISDDSTNRPSQGDGVSLLTDSRTDNLTLPASTYRQERLSSVSSISASEGGDDDRDFLPMAFDPNPAPGPPPISQRRLQQMQDPSASKGTEHQKSRDYFTGRTPSRTHRDLLRERPSSSRSGSLERDASLPPSKGSSPHIAYQEKGRQPSRKRETSANSTPASGSALASPNPNVGSGTERLERPRPQHLNSASYTLAPSENFKLQEVPESRKSGRRSNGRSPNLHSPMQTPPQAQEEFRSVSPISVDTPNSGINPFDDPKLREANGSAALAAKTFDRPARGDSLAASVLKNTPAQTRYSPESTTPAQRSPAPANHERGASSSSVPSFADAPPFQQRDSTRSIPRPMESPLRNSVDVIGPPPRNSSRPSAPSKSVGDNADFIAPRVPPPPPPAERQRRNESVTSFQSDNHSIDIQFSPTRGGLPKHNGGGDFSMEEEMQRILRGGDDRKNQGGDSPSVLRRVSNAVKHGRSFSDRAVPARDNVKPLISGPLEISSPMSITSPINSPAMLDDVSTLRSQLRRAQQRIAELEAEKVNLEDRVNSSADIKQANTELREKRSTMAFLDTQREMVVKELEIMTEHLARAKDSNQPLDITSLKSEVLKDFANSMQKLKDNLGVQIEDLIHRRNELTDEISNLIQVKDKGLQEFETLSTKNMQLQELNAQIVTNIQDVYKANRMPNGSTNDGRSPSSNGLGIYTPAGRTDTSTNDLRSLISSTGQPETTSLSNLLPEGTDAEPAHILTAPQVVNIRKGQPKKTFNWKKGGQAVKKNVTKGLKGAFAGGADRLPVNARDGQYTIDGMPYSSMQAGPGAVTISEPIRDGRQGADAKQSNAGFGFFGQKNQGLRPGMPGGIKSSSSTNLLIAEPPSVLFGSELSARCDYEKRVIPSIVTRCIDEVELRGMDVEGVYRKSGGSGQVKLIQAGFEKDGTYDISDEDLDIHAVTSALKQYFRKLPTPLITYDVYDSFLEAGQVTEKEKQQAAMKETLNLLPQSHRDVLEYLVGHLGRVMGMESQNLMTPLNLSVVFAPTIMRPLSIEREMTDMQAQRMAVQALLENGTAVFES</sequence>
<dbReference type="Proteomes" id="UP001320706">
    <property type="component" value="Unassembled WGS sequence"/>
</dbReference>
<organism evidence="1 2">
    <name type="scientific">Zalaria obscura</name>
    <dbReference type="NCBI Taxonomy" id="2024903"/>
    <lineage>
        <taxon>Eukaryota</taxon>
        <taxon>Fungi</taxon>
        <taxon>Dikarya</taxon>
        <taxon>Ascomycota</taxon>
        <taxon>Pezizomycotina</taxon>
        <taxon>Dothideomycetes</taxon>
        <taxon>Dothideomycetidae</taxon>
        <taxon>Dothideales</taxon>
        <taxon>Zalariaceae</taxon>
        <taxon>Zalaria</taxon>
    </lineage>
</organism>
<name>A0ACC3SPD0_9PEZI</name>
<dbReference type="EMBL" id="JAMKPW020000006">
    <property type="protein sequence ID" value="KAK8217216.1"/>
    <property type="molecule type" value="Genomic_DNA"/>
</dbReference>
<gene>
    <name evidence="1" type="primary">RGA2</name>
    <name evidence="1" type="ORF">M8818_001469</name>
</gene>
<reference evidence="1" key="1">
    <citation type="submission" date="2024-02" db="EMBL/GenBank/DDBJ databases">
        <title>Metagenome Assembled Genome of Zalaria obscura JY119.</title>
        <authorList>
            <person name="Vighnesh L."/>
            <person name="Jagadeeshwari U."/>
            <person name="Venkata Ramana C."/>
            <person name="Sasikala C."/>
        </authorList>
    </citation>
    <scope>NUCLEOTIDE SEQUENCE</scope>
    <source>
        <strain evidence="1">JY119</strain>
    </source>
</reference>